<dbReference type="Pfam" id="PF03480">
    <property type="entry name" value="DctP"/>
    <property type="match status" value="1"/>
</dbReference>
<dbReference type="EMBL" id="JBHTFQ010000004">
    <property type="protein sequence ID" value="MFC7704408.1"/>
    <property type="molecule type" value="Genomic_DNA"/>
</dbReference>
<evidence type="ECO:0000256" key="5">
    <source>
        <dbReference type="ARBA" id="ARBA00022764"/>
    </source>
</evidence>
<dbReference type="Proteomes" id="UP001596516">
    <property type="component" value="Unassembled WGS sequence"/>
</dbReference>
<comment type="subcellular location">
    <subcellularLocation>
        <location evidence="1">Periplasm</location>
    </subcellularLocation>
</comment>
<accession>A0ABW2UKD4</accession>
<evidence type="ECO:0000256" key="2">
    <source>
        <dbReference type="ARBA" id="ARBA00009023"/>
    </source>
</evidence>
<reference evidence="8" key="1">
    <citation type="journal article" date="2019" name="Int. J. Syst. Evol. Microbiol.">
        <title>The Global Catalogue of Microorganisms (GCM) 10K type strain sequencing project: providing services to taxonomists for standard genome sequencing and annotation.</title>
        <authorList>
            <consortium name="The Broad Institute Genomics Platform"/>
            <consortium name="The Broad Institute Genome Sequencing Center for Infectious Disease"/>
            <person name="Wu L."/>
            <person name="Ma J."/>
        </authorList>
    </citation>
    <scope>NUCLEOTIDE SEQUENCE [LARGE SCALE GENOMIC DNA]</scope>
    <source>
        <strain evidence="8">CGMCC 1.12750</strain>
    </source>
</reference>
<feature type="signal peptide" evidence="6">
    <location>
        <begin position="1"/>
        <end position="24"/>
    </location>
</feature>
<evidence type="ECO:0000256" key="1">
    <source>
        <dbReference type="ARBA" id="ARBA00004418"/>
    </source>
</evidence>
<dbReference type="Gene3D" id="3.40.190.170">
    <property type="entry name" value="Bacterial extracellular solute-binding protein, family 7"/>
    <property type="match status" value="1"/>
</dbReference>
<keyword evidence="8" id="KW-1185">Reference proteome</keyword>
<comment type="similarity">
    <text evidence="2">Belongs to the bacterial solute-binding protein 7 family.</text>
</comment>
<dbReference type="InterPro" id="IPR038404">
    <property type="entry name" value="TRAP_DctP_sf"/>
</dbReference>
<keyword evidence="5" id="KW-0574">Periplasm</keyword>
<dbReference type="PANTHER" id="PTHR33376">
    <property type="match status" value="1"/>
</dbReference>
<evidence type="ECO:0000256" key="3">
    <source>
        <dbReference type="ARBA" id="ARBA00022448"/>
    </source>
</evidence>
<dbReference type="InterPro" id="IPR018389">
    <property type="entry name" value="DctP_fam"/>
</dbReference>
<feature type="chain" id="PRO_5047540914" evidence="6">
    <location>
        <begin position="25"/>
        <end position="374"/>
    </location>
</feature>
<evidence type="ECO:0000256" key="4">
    <source>
        <dbReference type="ARBA" id="ARBA00022729"/>
    </source>
</evidence>
<name>A0ABW2UKD4_9RHOB</name>
<organism evidence="7 8">
    <name type="scientific">Plastorhodobacter daqingensis</name>
    <dbReference type="NCBI Taxonomy" id="1387281"/>
    <lineage>
        <taxon>Bacteria</taxon>
        <taxon>Pseudomonadati</taxon>
        <taxon>Pseudomonadota</taxon>
        <taxon>Alphaproteobacteria</taxon>
        <taxon>Rhodobacterales</taxon>
        <taxon>Paracoccaceae</taxon>
        <taxon>Plastorhodobacter</taxon>
    </lineage>
</organism>
<protein>
    <submittedName>
        <fullName evidence="7">TRAP transporter substrate-binding protein DctP</fullName>
    </submittedName>
</protein>
<evidence type="ECO:0000313" key="8">
    <source>
        <dbReference type="Proteomes" id="UP001596516"/>
    </source>
</evidence>
<comment type="caution">
    <text evidence="7">The sequence shown here is derived from an EMBL/GenBank/DDBJ whole genome shotgun (WGS) entry which is preliminary data.</text>
</comment>
<sequence>MKLLQTTAAAALAVVLGLAAGAEARELRTAPGGPPPHPANGVLYTNFAQYLPEESDGRLTAQILGTEVVTLGQMKDALQSQLVEVGNLLPLYFPADLPNMALAGEMALSGRSPHAMAAAMTEYMVNCATCQEEMSRFGIVYLGSGSSDVYTVLTNRPVRTAADLRGLRLRSGGAPFSRWAEHFGAVPTDVSVNDQFESMSQGVIDGSMASVADLLSFRLIELATHYSELPLGTYHATSNFAFSLPVWQSLDAEDRAAIIRAANRANADFTQRWGYTMREEAQAAAAEAGIERVEPDAELLAASEAFAEADRANAITRAQQQFGLADAEERVEIFLGLVDKWTAIVEELDGDPAAIAERVQAEVWDNVDPAAYGG</sequence>
<dbReference type="NCBIfam" id="NF037995">
    <property type="entry name" value="TRAP_S1"/>
    <property type="match status" value="1"/>
</dbReference>
<evidence type="ECO:0000313" key="7">
    <source>
        <dbReference type="EMBL" id="MFC7704408.1"/>
    </source>
</evidence>
<keyword evidence="3" id="KW-0813">Transport</keyword>
<evidence type="ECO:0000256" key="6">
    <source>
        <dbReference type="SAM" id="SignalP"/>
    </source>
</evidence>
<keyword evidence="4 6" id="KW-0732">Signal</keyword>
<gene>
    <name evidence="7" type="primary">dctP</name>
    <name evidence="7" type="ORF">ACFQXB_09390</name>
</gene>
<dbReference type="PANTHER" id="PTHR33376:SF7">
    <property type="entry name" value="C4-DICARBOXYLATE-BINDING PROTEIN DCTB"/>
    <property type="match status" value="1"/>
</dbReference>
<proteinExistence type="inferred from homology"/>
<dbReference type="RefSeq" id="WP_377402625.1">
    <property type="nucleotide sequence ID" value="NZ_JBHTFQ010000004.1"/>
</dbReference>